<dbReference type="GeneID" id="101574544"/>
<dbReference type="InterPro" id="IPR032675">
    <property type="entry name" value="LRR_dom_sf"/>
</dbReference>
<sequence length="443" mass="52411">MDEGSELVQPQDQGFWATLPDVCLRRIFWWLGDSDRSRAALVCRKWNQAMYSADLWRYRAITFSGRPSRLHASEFESALWYIKKFGRYLECLEIKFLNPYNAVLTKKFQVTMRGLLSCLGRSNNRLKSLSIQHLELDRLVWRSSIRNSLIKSLSFFLKKMGKYLECLSLKGARLTVEQGCQLLNSVSYLRNVSTASDLNIEDFFSHHLTVYSSPQFNKTMTTFCNLAFLTLNYNCVSDELLENLAENTASTLRTMNIKCHVHDPHSQVIWGMSWAKLARQASNLKVNFFFERVMKYERLVRILLQEIPLRSISLKSCYFTDPDWSMRPTLTDLLPTFRHTLQKLSFEFNNNHESLDEELYLLILSCRKLFYFKIWAFLDVRFVERILRSQREGQCALRTLKVRIYTNRYETNEEDRTLREIHRKYRDLIDSGINYFVIAYPMM</sequence>
<dbReference type="OMA" id="MATFHNL"/>
<dbReference type="GO" id="GO:0031146">
    <property type="term" value="P:SCF-dependent proteasomal ubiquitin-dependent protein catabolic process"/>
    <property type="evidence" value="ECO:0007669"/>
    <property type="project" value="TreeGrafter"/>
</dbReference>
<evidence type="ECO:0000256" key="4">
    <source>
        <dbReference type="ARBA" id="ARBA00068850"/>
    </source>
</evidence>
<dbReference type="SUPFAM" id="SSF81383">
    <property type="entry name" value="F-box domain"/>
    <property type="match status" value="1"/>
</dbReference>
<dbReference type="CDD" id="cd22108">
    <property type="entry name" value="F-box_FBXO39"/>
    <property type="match status" value="1"/>
</dbReference>
<evidence type="ECO:0000256" key="2">
    <source>
        <dbReference type="ARBA" id="ARBA00022786"/>
    </source>
</evidence>
<keyword evidence="6" id="KW-1185">Reference proteome</keyword>
<dbReference type="InterPro" id="IPR036047">
    <property type="entry name" value="F-box-like_dom_sf"/>
</dbReference>
<organism evidence="6 7">
    <name type="scientific">Octodon degus</name>
    <name type="common">Degu</name>
    <name type="synonym">Sciurus degus</name>
    <dbReference type="NCBI Taxonomy" id="10160"/>
    <lineage>
        <taxon>Eukaryota</taxon>
        <taxon>Metazoa</taxon>
        <taxon>Chordata</taxon>
        <taxon>Craniata</taxon>
        <taxon>Vertebrata</taxon>
        <taxon>Euteleostomi</taxon>
        <taxon>Mammalia</taxon>
        <taxon>Eutheria</taxon>
        <taxon>Euarchontoglires</taxon>
        <taxon>Glires</taxon>
        <taxon>Rodentia</taxon>
        <taxon>Hystricomorpha</taxon>
        <taxon>Octodontidae</taxon>
        <taxon>Octodon</taxon>
    </lineage>
</organism>
<dbReference type="InParanoid" id="A0A6P3FIK5"/>
<dbReference type="FunFam" id="1.20.1280.50:FF:000027">
    <property type="entry name" value="F-box only protein 39"/>
    <property type="match status" value="1"/>
</dbReference>
<evidence type="ECO:0000313" key="6">
    <source>
        <dbReference type="Proteomes" id="UP000515203"/>
    </source>
</evidence>
<dbReference type="PROSITE" id="PS50181">
    <property type="entry name" value="FBOX"/>
    <property type="match status" value="1"/>
</dbReference>
<dbReference type="FunCoup" id="A0A6P3FIK5">
    <property type="interactions" value="29"/>
</dbReference>
<reference evidence="7" key="1">
    <citation type="submission" date="2025-08" db="UniProtKB">
        <authorList>
            <consortium name="RefSeq"/>
        </authorList>
    </citation>
    <scope>IDENTIFICATION</scope>
</reference>
<comment type="function">
    <text evidence="1">Substrate-recognition component of the SCF (SKP1-CUL1-F-box protein)-type E3 ubiquitin ligase complex.</text>
</comment>
<feature type="domain" description="F-box" evidence="5">
    <location>
        <begin position="13"/>
        <end position="59"/>
    </location>
</feature>
<dbReference type="RefSeq" id="XP_004638361.1">
    <property type="nucleotide sequence ID" value="XM_004638304.2"/>
</dbReference>
<evidence type="ECO:0000313" key="7">
    <source>
        <dbReference type="RefSeq" id="XP_004638361.1"/>
    </source>
</evidence>
<dbReference type="InterPro" id="IPR001810">
    <property type="entry name" value="F-box_dom"/>
</dbReference>
<name>A0A6P3FIK5_OCTDE</name>
<dbReference type="AlphaFoldDB" id="A0A6P3FIK5"/>
<evidence type="ECO:0000256" key="3">
    <source>
        <dbReference type="ARBA" id="ARBA00062469"/>
    </source>
</evidence>
<dbReference type="Pfam" id="PF12937">
    <property type="entry name" value="F-box-like"/>
    <property type="match status" value="1"/>
</dbReference>
<evidence type="ECO:0000259" key="5">
    <source>
        <dbReference type="PROSITE" id="PS50181"/>
    </source>
</evidence>
<dbReference type="Proteomes" id="UP000515203">
    <property type="component" value="Unplaced"/>
</dbReference>
<evidence type="ECO:0000256" key="1">
    <source>
        <dbReference type="ARBA" id="ARBA00003437"/>
    </source>
</evidence>
<comment type="subunit">
    <text evidence="3">Directly interacts with SKP1 and CUL1.</text>
</comment>
<protein>
    <recommendedName>
        <fullName evidence="4">F-box only protein 39</fullName>
    </recommendedName>
</protein>
<dbReference type="FunFam" id="3.80.10.10:FF:000237">
    <property type="entry name" value="F-box only protein 39"/>
    <property type="match status" value="1"/>
</dbReference>
<dbReference type="GO" id="GO:0019005">
    <property type="term" value="C:SCF ubiquitin ligase complex"/>
    <property type="evidence" value="ECO:0007669"/>
    <property type="project" value="TreeGrafter"/>
</dbReference>
<dbReference type="CTD" id="162517"/>
<gene>
    <name evidence="7" type="primary">Fbxo39</name>
</gene>
<dbReference type="SUPFAM" id="SSF52047">
    <property type="entry name" value="RNI-like"/>
    <property type="match status" value="1"/>
</dbReference>
<keyword evidence="2" id="KW-0833">Ubl conjugation pathway</keyword>
<accession>A0A6P3FIK5</accession>
<dbReference type="PANTHER" id="PTHR10706:SF160">
    <property type="entry name" value="F-BOX ONLY PROTEIN 39"/>
    <property type="match status" value="1"/>
</dbReference>
<dbReference type="PANTHER" id="PTHR10706">
    <property type="entry name" value="F-BOX FAMILY PROTEIN"/>
    <property type="match status" value="1"/>
</dbReference>
<dbReference type="Gene3D" id="1.20.1280.50">
    <property type="match status" value="1"/>
</dbReference>
<proteinExistence type="predicted"/>
<dbReference type="InterPro" id="IPR045048">
    <property type="entry name" value="FBXO31/39"/>
</dbReference>
<dbReference type="Gene3D" id="3.80.10.10">
    <property type="entry name" value="Ribonuclease Inhibitor"/>
    <property type="match status" value="1"/>
</dbReference>
<dbReference type="OrthoDB" id="61560at2759"/>